<reference evidence="2 3" key="1">
    <citation type="submission" date="2017-08" db="EMBL/GenBank/DDBJ databases">
        <title>Infants hospitalized years apart are colonized by the same room-sourced microbial strains.</title>
        <authorList>
            <person name="Brooks B."/>
            <person name="Olm M.R."/>
            <person name="Firek B.A."/>
            <person name="Baker R."/>
            <person name="Thomas B.C."/>
            <person name="Morowitz M.J."/>
            <person name="Banfield J.F."/>
        </authorList>
    </citation>
    <scope>NUCLEOTIDE SEQUENCE [LARGE SCALE GENOMIC DNA]</scope>
    <source>
        <strain evidence="2">S2_012_000_R2_81</strain>
    </source>
</reference>
<proteinExistence type="predicted"/>
<dbReference type="EMBL" id="QFOD01000004">
    <property type="protein sequence ID" value="PZP34473.1"/>
    <property type="molecule type" value="Genomic_DNA"/>
</dbReference>
<evidence type="ECO:0000313" key="3">
    <source>
        <dbReference type="Proteomes" id="UP000249633"/>
    </source>
</evidence>
<evidence type="ECO:0000256" key="1">
    <source>
        <dbReference type="SAM" id="SignalP"/>
    </source>
</evidence>
<name>A0A2W5DUY8_9BURK</name>
<organism evidence="2 3">
    <name type="scientific">Roseateles depolymerans</name>
    <dbReference type="NCBI Taxonomy" id="76731"/>
    <lineage>
        <taxon>Bacteria</taxon>
        <taxon>Pseudomonadati</taxon>
        <taxon>Pseudomonadota</taxon>
        <taxon>Betaproteobacteria</taxon>
        <taxon>Burkholderiales</taxon>
        <taxon>Sphaerotilaceae</taxon>
        <taxon>Roseateles</taxon>
    </lineage>
</organism>
<dbReference type="Proteomes" id="UP000249633">
    <property type="component" value="Unassembled WGS sequence"/>
</dbReference>
<protein>
    <recommendedName>
        <fullName evidence="4">DUF1287 domain-containing protein</fullName>
    </recommendedName>
</protein>
<gene>
    <name evidence="2" type="ORF">DI603_05835</name>
</gene>
<comment type="caution">
    <text evidence="2">The sequence shown here is derived from an EMBL/GenBank/DDBJ whole genome shotgun (WGS) entry which is preliminary data.</text>
</comment>
<feature type="chain" id="PRO_5015892290" description="DUF1287 domain-containing protein" evidence="1">
    <location>
        <begin position="33"/>
        <end position="273"/>
    </location>
</feature>
<sequence length="273" mass="30598">MNQKIPGGTRVVLRLKTFVATALLGLGAPWSAAEDAAVPRHLQIARDFVANTRPENNAYSNRNPYTRMPGDLLASEYVVATDCSRFVEDMFRRANSGVVEQLRSKTFKNSHSIRDWHPSVEREEAFTRVWRASDLKPGDVAVWLYMNAGDHTLPGHMLFIDSEPVRLAKPRKPIVDGLDQYEVWIIDTSQEAKSRDDTRFVSDAALRDANEARGKERGSIASPNQKGVGRGRIRFYADANGDIKGVAFSFDKARFHGLDDWSILVGRPKIKAN</sequence>
<feature type="signal peptide" evidence="1">
    <location>
        <begin position="1"/>
        <end position="32"/>
    </location>
</feature>
<evidence type="ECO:0000313" key="2">
    <source>
        <dbReference type="EMBL" id="PZP34473.1"/>
    </source>
</evidence>
<keyword evidence="1" id="KW-0732">Signal</keyword>
<evidence type="ECO:0008006" key="4">
    <source>
        <dbReference type="Google" id="ProtNLM"/>
    </source>
</evidence>
<dbReference type="AlphaFoldDB" id="A0A2W5DUY8"/>
<accession>A0A2W5DUY8</accession>